<proteinExistence type="predicted"/>
<dbReference type="InterPro" id="IPR000639">
    <property type="entry name" value="Epox_hydrolase-like"/>
</dbReference>
<dbReference type="eggNOG" id="COG2267">
    <property type="taxonomic scope" value="Bacteria"/>
</dbReference>
<dbReference type="Proteomes" id="UP000015455">
    <property type="component" value="Unassembled WGS sequence"/>
</dbReference>
<comment type="caution">
    <text evidence="2">The sequence shown here is derived from an EMBL/GenBank/DDBJ whole genome shotgun (WGS) entry which is preliminary data.</text>
</comment>
<gene>
    <name evidence="2" type="ORF">M622_14535</name>
</gene>
<dbReference type="GO" id="GO:0047372">
    <property type="term" value="F:monoacylglycerol lipase activity"/>
    <property type="evidence" value="ECO:0007669"/>
    <property type="project" value="TreeGrafter"/>
</dbReference>
<dbReference type="PATRIC" id="fig|1348657.5.peg.1790"/>
<accession>T0ASA2</accession>
<dbReference type="GO" id="GO:0016020">
    <property type="term" value="C:membrane"/>
    <property type="evidence" value="ECO:0007669"/>
    <property type="project" value="TreeGrafter"/>
</dbReference>
<dbReference type="PANTHER" id="PTHR43798">
    <property type="entry name" value="MONOACYLGLYCEROL LIPASE"/>
    <property type="match status" value="1"/>
</dbReference>
<reference evidence="2 3" key="1">
    <citation type="submission" date="2013-06" db="EMBL/GenBank/DDBJ databases">
        <title>Draft genome sequence of Thauera terpenica.</title>
        <authorList>
            <person name="Liu B."/>
            <person name="Frostegard A.H."/>
            <person name="Shapleigh J.P."/>
        </authorList>
    </citation>
    <scope>NUCLEOTIDE SEQUENCE [LARGE SCALE GENOMIC DNA]</scope>
    <source>
        <strain evidence="2 3">58Eu</strain>
    </source>
</reference>
<evidence type="ECO:0000313" key="3">
    <source>
        <dbReference type="Proteomes" id="UP000015455"/>
    </source>
</evidence>
<dbReference type="PRINTS" id="PR00111">
    <property type="entry name" value="ABHYDROLASE"/>
</dbReference>
<dbReference type="InterPro" id="IPR050266">
    <property type="entry name" value="AB_hydrolase_sf"/>
</dbReference>
<keyword evidence="3" id="KW-1185">Reference proteome</keyword>
<evidence type="ECO:0000259" key="1">
    <source>
        <dbReference type="Pfam" id="PF00561"/>
    </source>
</evidence>
<organism evidence="2 3">
    <name type="scientific">Thauera terpenica 58Eu</name>
    <dbReference type="NCBI Taxonomy" id="1348657"/>
    <lineage>
        <taxon>Bacteria</taxon>
        <taxon>Pseudomonadati</taxon>
        <taxon>Pseudomonadota</taxon>
        <taxon>Betaproteobacteria</taxon>
        <taxon>Rhodocyclales</taxon>
        <taxon>Zoogloeaceae</taxon>
        <taxon>Thauera</taxon>
    </lineage>
</organism>
<name>T0ASA2_9RHOO</name>
<dbReference type="InterPro" id="IPR029058">
    <property type="entry name" value="AB_hydrolase_fold"/>
</dbReference>
<dbReference type="PANTHER" id="PTHR43798:SF5">
    <property type="entry name" value="MONOACYLGLYCEROL LIPASE ABHD6"/>
    <property type="match status" value="1"/>
</dbReference>
<sequence>MKYIEIHGQTVAMAEFLPAQASSNPPWILIHGAGHDHGVWTELAQGLSAAGDHLIAPDLPGHGHSAGAPIADIAGMAAWVLALAEALGHAQLRLCGHSMGSLVALAAAGMAPERVRQLALVGTALPMRVSPLLLDLAQNDPDQAYALINKYSFAPAEVLGESRRQALQAANLQRMQQQGGATLASDLSACNTWQDGLSAAAQVRCPTVVISGELDQMTPVDAVISLLDTLEKACGDTRMLVLAGSSHSIMQEVPEALLEALREPS</sequence>
<feature type="domain" description="AB hydrolase-1" evidence="1">
    <location>
        <begin position="26"/>
        <end position="249"/>
    </location>
</feature>
<dbReference type="AlphaFoldDB" id="T0ASA2"/>
<dbReference type="EMBL" id="ATJV01000051">
    <property type="protein sequence ID" value="EPZ15724.1"/>
    <property type="molecule type" value="Genomic_DNA"/>
</dbReference>
<dbReference type="RefSeq" id="WP_021249212.1">
    <property type="nucleotide sequence ID" value="NZ_ATJV01000051.1"/>
</dbReference>
<dbReference type="InterPro" id="IPR000073">
    <property type="entry name" value="AB_hydrolase_1"/>
</dbReference>
<dbReference type="PRINTS" id="PR00412">
    <property type="entry name" value="EPOXHYDRLASE"/>
</dbReference>
<dbReference type="SUPFAM" id="SSF53474">
    <property type="entry name" value="alpha/beta-Hydrolases"/>
    <property type="match status" value="1"/>
</dbReference>
<dbReference type="STRING" id="1348657.M622_14535"/>
<dbReference type="GO" id="GO:0046464">
    <property type="term" value="P:acylglycerol catabolic process"/>
    <property type="evidence" value="ECO:0007669"/>
    <property type="project" value="TreeGrafter"/>
</dbReference>
<dbReference type="Gene3D" id="3.40.50.1820">
    <property type="entry name" value="alpha/beta hydrolase"/>
    <property type="match status" value="1"/>
</dbReference>
<protein>
    <recommendedName>
        <fullName evidence="1">AB hydrolase-1 domain-containing protein</fullName>
    </recommendedName>
</protein>
<evidence type="ECO:0000313" key="2">
    <source>
        <dbReference type="EMBL" id="EPZ15724.1"/>
    </source>
</evidence>
<dbReference type="Pfam" id="PF00561">
    <property type="entry name" value="Abhydrolase_1"/>
    <property type="match status" value="1"/>
</dbReference>
<dbReference type="OrthoDB" id="5297561at2"/>